<dbReference type="EMBL" id="JBIRYO010000002">
    <property type="protein sequence ID" value="MFI2472513.1"/>
    <property type="molecule type" value="Genomic_DNA"/>
</dbReference>
<dbReference type="SUPFAM" id="SSF47413">
    <property type="entry name" value="lambda repressor-like DNA-binding domains"/>
    <property type="match status" value="1"/>
</dbReference>
<dbReference type="SMART" id="SM00530">
    <property type="entry name" value="HTH_XRE"/>
    <property type="match status" value="1"/>
</dbReference>
<evidence type="ECO:0000313" key="3">
    <source>
        <dbReference type="Proteomes" id="UP001611415"/>
    </source>
</evidence>
<gene>
    <name evidence="2" type="ORF">ACH49W_03975</name>
</gene>
<comment type="caution">
    <text evidence="2">The sequence shown here is derived from an EMBL/GenBank/DDBJ whole genome shotgun (WGS) entry which is preliminary data.</text>
</comment>
<reference evidence="2 3" key="1">
    <citation type="submission" date="2024-10" db="EMBL/GenBank/DDBJ databases">
        <title>The Natural Products Discovery Center: Release of the First 8490 Sequenced Strains for Exploring Actinobacteria Biosynthetic Diversity.</title>
        <authorList>
            <person name="Kalkreuter E."/>
            <person name="Kautsar S.A."/>
            <person name="Yang D."/>
            <person name="Bader C.D."/>
            <person name="Teijaro C.N."/>
            <person name="Fluegel L."/>
            <person name="Davis C.M."/>
            <person name="Simpson J.R."/>
            <person name="Lauterbach L."/>
            <person name="Steele A.D."/>
            <person name="Gui C."/>
            <person name="Meng S."/>
            <person name="Li G."/>
            <person name="Viehrig K."/>
            <person name="Ye F."/>
            <person name="Su P."/>
            <person name="Kiefer A.F."/>
            <person name="Nichols A."/>
            <person name="Cepeda A.J."/>
            <person name="Yan W."/>
            <person name="Fan B."/>
            <person name="Jiang Y."/>
            <person name="Adhikari A."/>
            <person name="Zheng C.-J."/>
            <person name="Schuster L."/>
            <person name="Cowan T.M."/>
            <person name="Smanski M.J."/>
            <person name="Chevrette M.G."/>
            <person name="De Carvalho L.P.S."/>
            <person name="Shen B."/>
        </authorList>
    </citation>
    <scope>NUCLEOTIDE SEQUENCE [LARGE SCALE GENOMIC DNA]</scope>
    <source>
        <strain evidence="2 3">NPDC019275</strain>
    </source>
</reference>
<dbReference type="InterPro" id="IPR041413">
    <property type="entry name" value="MLTR_LBD"/>
</dbReference>
<dbReference type="InterPro" id="IPR010982">
    <property type="entry name" value="Lambda_DNA-bd_dom_sf"/>
</dbReference>
<dbReference type="PANTHER" id="PTHR35010">
    <property type="entry name" value="BLL4672 PROTEIN-RELATED"/>
    <property type="match status" value="1"/>
</dbReference>
<dbReference type="CDD" id="cd00093">
    <property type="entry name" value="HTH_XRE"/>
    <property type="match status" value="1"/>
</dbReference>
<dbReference type="Pfam" id="PF17765">
    <property type="entry name" value="MLTR_LBD"/>
    <property type="match status" value="1"/>
</dbReference>
<dbReference type="Pfam" id="PF13560">
    <property type="entry name" value="HTH_31"/>
    <property type="match status" value="1"/>
</dbReference>
<evidence type="ECO:0000313" key="2">
    <source>
        <dbReference type="EMBL" id="MFI2472513.1"/>
    </source>
</evidence>
<proteinExistence type="predicted"/>
<dbReference type="InterPro" id="IPR001387">
    <property type="entry name" value="Cro/C1-type_HTH"/>
</dbReference>
<protein>
    <submittedName>
        <fullName evidence="2">Helix-turn-helix transcriptional regulator</fullName>
    </submittedName>
</protein>
<accession>A0ABW7WUL0</accession>
<dbReference type="RefSeq" id="WP_357401618.1">
    <property type="nucleotide sequence ID" value="NZ_JBEYCD010000002.1"/>
</dbReference>
<dbReference type="Gene3D" id="3.30.450.180">
    <property type="match status" value="1"/>
</dbReference>
<feature type="domain" description="HTH cro/C1-type" evidence="1">
    <location>
        <begin position="34"/>
        <end position="74"/>
    </location>
</feature>
<dbReference type="Gene3D" id="1.10.260.40">
    <property type="entry name" value="lambda repressor-like DNA-binding domains"/>
    <property type="match status" value="1"/>
</dbReference>
<keyword evidence="3" id="KW-1185">Reference proteome</keyword>
<name>A0ABW7WUL0_9NOCA</name>
<organism evidence="2 3">
    <name type="scientific">Nocardia xishanensis</name>
    <dbReference type="NCBI Taxonomy" id="238964"/>
    <lineage>
        <taxon>Bacteria</taxon>
        <taxon>Bacillati</taxon>
        <taxon>Actinomycetota</taxon>
        <taxon>Actinomycetes</taxon>
        <taxon>Mycobacteriales</taxon>
        <taxon>Nocardiaceae</taxon>
        <taxon>Nocardia</taxon>
    </lineage>
</organism>
<dbReference type="PROSITE" id="PS50943">
    <property type="entry name" value="HTH_CROC1"/>
    <property type="match status" value="1"/>
</dbReference>
<evidence type="ECO:0000259" key="1">
    <source>
        <dbReference type="PROSITE" id="PS50943"/>
    </source>
</evidence>
<sequence>MARNGFAEFLVARRGELRPADVGMPDGGRRRTPGLRREEVAVRAGVSADYLARLEQGRDTNPSVAVVDALADALLLEGAQRHHFGVLALASGNESRCPGSESPTEQLGETIRAVLDALQPTPAFVIGRRLNVLGWNHAWADFATPLGLIGEHGEANPVWYTFTDPRARRTLRNWSAAADTMATALLRAKLRWPGDEELLGMIDALKREPEFLERWKPHRVGGEPVSSVLEFDHPVYGEVDVPFETMTTDRDQSVVVWLLDQTATRSQGLRLVHNRAANE</sequence>
<dbReference type="Proteomes" id="UP001611415">
    <property type="component" value="Unassembled WGS sequence"/>
</dbReference>